<proteinExistence type="predicted"/>
<evidence type="ECO:0000313" key="4">
    <source>
        <dbReference type="Proteomes" id="UP000823872"/>
    </source>
</evidence>
<dbReference type="InterPro" id="IPR000477">
    <property type="entry name" value="RT_dom"/>
</dbReference>
<dbReference type="SUPFAM" id="SSF56672">
    <property type="entry name" value="DNA/RNA polymerases"/>
    <property type="match status" value="1"/>
</dbReference>
<evidence type="ECO:0000256" key="1">
    <source>
        <dbReference type="ARBA" id="ARBA00012493"/>
    </source>
</evidence>
<sequence length="206" mass="23530">MEGKLPDSLYEASVTLITKPDRDPAKNENYRPISLMNMDTKILNKILANRIQQHKKRIIHHDQVGFIPGLQGWFNICKSINVIHHIDKRKDKNHMILSIDAEKAFDKIQHPFLIKTLKKAGIEGTYLKIIKAIYEKPTANIILNEEKLRAFSLRSGTRQGCPLSPLLFNIVLEVLASAIRQQKEIKGIKIGKDEVKLSLFADDMLL</sequence>
<protein>
    <recommendedName>
        <fullName evidence="1">RNA-directed DNA polymerase</fullName>
        <ecNumber evidence="1">2.7.7.49</ecNumber>
    </recommendedName>
</protein>
<keyword evidence="4" id="KW-1185">Reference proteome</keyword>
<reference evidence="3" key="2">
    <citation type="submission" date="2025-08" db="UniProtKB">
        <authorList>
            <consortium name="Ensembl"/>
        </authorList>
    </citation>
    <scope>IDENTIFICATION</scope>
    <source>
        <strain evidence="3">breed Abyssinian</strain>
    </source>
</reference>
<evidence type="ECO:0000313" key="3">
    <source>
        <dbReference type="Ensembl" id="ENSFCTP00005032899.1"/>
    </source>
</evidence>
<feature type="domain" description="Reverse transcriptase" evidence="2">
    <location>
        <begin position="1"/>
        <end position="206"/>
    </location>
</feature>
<dbReference type="Proteomes" id="UP000823872">
    <property type="component" value="Chromosome B3"/>
</dbReference>
<reference evidence="3 4" key="1">
    <citation type="submission" date="2021-02" db="EMBL/GenBank/DDBJ databases">
        <title>Safari Cat Assemblies.</title>
        <authorList>
            <person name="Bredemeyer K.R."/>
            <person name="Murphy W.J."/>
        </authorList>
    </citation>
    <scope>NUCLEOTIDE SEQUENCE [LARGE SCALE GENOMIC DNA]</scope>
</reference>
<dbReference type="PROSITE" id="PS50878">
    <property type="entry name" value="RT_POL"/>
    <property type="match status" value="1"/>
</dbReference>
<dbReference type="EC" id="2.7.7.49" evidence="1"/>
<evidence type="ECO:0000259" key="2">
    <source>
        <dbReference type="PROSITE" id="PS50878"/>
    </source>
</evidence>
<dbReference type="CDD" id="cd01650">
    <property type="entry name" value="RT_nLTR_like"/>
    <property type="match status" value="1"/>
</dbReference>
<dbReference type="Pfam" id="PF00078">
    <property type="entry name" value="RVT_1"/>
    <property type="match status" value="1"/>
</dbReference>
<reference evidence="3" key="3">
    <citation type="submission" date="2025-09" db="UniProtKB">
        <authorList>
            <consortium name="Ensembl"/>
        </authorList>
    </citation>
    <scope>IDENTIFICATION</scope>
    <source>
        <strain evidence="3">breed Abyssinian</strain>
    </source>
</reference>
<dbReference type="PANTHER" id="PTHR19446">
    <property type="entry name" value="REVERSE TRANSCRIPTASES"/>
    <property type="match status" value="1"/>
</dbReference>
<organism evidence="3 4">
    <name type="scientific">Felis catus</name>
    <name type="common">Cat</name>
    <name type="synonym">Felis silvestris catus</name>
    <dbReference type="NCBI Taxonomy" id="9685"/>
    <lineage>
        <taxon>Eukaryota</taxon>
        <taxon>Metazoa</taxon>
        <taxon>Chordata</taxon>
        <taxon>Craniata</taxon>
        <taxon>Vertebrata</taxon>
        <taxon>Euteleostomi</taxon>
        <taxon>Mammalia</taxon>
        <taxon>Eutheria</taxon>
        <taxon>Laurasiatheria</taxon>
        <taxon>Carnivora</taxon>
        <taxon>Feliformia</taxon>
        <taxon>Felidae</taxon>
        <taxon>Felinae</taxon>
        <taxon>Felis</taxon>
    </lineage>
</organism>
<accession>A0ABI7YDF7</accession>
<dbReference type="GeneTree" id="ENSGT00940000153064"/>
<name>A0ABI7YDF7_FELCA</name>
<dbReference type="Ensembl" id="ENSFCTT00005046005.1">
    <property type="protein sequence ID" value="ENSFCTP00005032899.1"/>
    <property type="gene ID" value="ENSFCTG00005016120.1"/>
</dbReference>
<dbReference type="InterPro" id="IPR043502">
    <property type="entry name" value="DNA/RNA_pol_sf"/>
</dbReference>